<sequence length="65" mass="7504">MSDLLLGAVAAFTINRMTISRDGRGTETVPRNKTRYDEATRREPTEVRRVYFCGLFGKLTPTRYF</sequence>
<evidence type="ECO:0000313" key="1">
    <source>
        <dbReference type="EMBL" id="MDN3612254.1"/>
    </source>
</evidence>
<dbReference type="EMBL" id="JAUFQC010000027">
    <property type="protein sequence ID" value="MDN3612254.1"/>
    <property type="molecule type" value="Genomic_DNA"/>
</dbReference>
<dbReference type="Proteomes" id="UP001238540">
    <property type="component" value="Unassembled WGS sequence"/>
</dbReference>
<dbReference type="RefSeq" id="WP_290313363.1">
    <property type="nucleotide sequence ID" value="NZ_JAUFQC010000027.1"/>
</dbReference>
<reference evidence="2" key="1">
    <citation type="journal article" date="2019" name="Int. J. Syst. Evol. Microbiol.">
        <title>The Global Catalogue of Microorganisms (GCM) 10K type strain sequencing project: providing services to taxonomists for standard genome sequencing and annotation.</title>
        <authorList>
            <consortium name="The Broad Institute Genomics Platform"/>
            <consortium name="The Broad Institute Genome Sequencing Center for Infectious Disease"/>
            <person name="Wu L."/>
            <person name="Ma J."/>
        </authorList>
    </citation>
    <scope>NUCLEOTIDE SEQUENCE [LARGE SCALE GENOMIC DNA]</scope>
    <source>
        <strain evidence="2">CECT 7398</strain>
    </source>
</reference>
<organism evidence="1 2">
    <name type="scientific">Vibrio ostreicida</name>
    <dbReference type="NCBI Taxonomy" id="526588"/>
    <lineage>
        <taxon>Bacteria</taxon>
        <taxon>Pseudomonadati</taxon>
        <taxon>Pseudomonadota</taxon>
        <taxon>Gammaproteobacteria</taxon>
        <taxon>Vibrionales</taxon>
        <taxon>Vibrionaceae</taxon>
        <taxon>Vibrio</taxon>
    </lineage>
</organism>
<gene>
    <name evidence="1" type="ORF">QWZ16_21910</name>
</gene>
<proteinExistence type="predicted"/>
<protein>
    <submittedName>
        <fullName evidence="1">Uncharacterized protein</fullName>
    </submittedName>
</protein>
<comment type="caution">
    <text evidence="1">The sequence shown here is derived from an EMBL/GenBank/DDBJ whole genome shotgun (WGS) entry which is preliminary data.</text>
</comment>
<keyword evidence="2" id="KW-1185">Reference proteome</keyword>
<name>A0ABT8C0R8_9VIBR</name>
<evidence type="ECO:0000313" key="2">
    <source>
        <dbReference type="Proteomes" id="UP001238540"/>
    </source>
</evidence>
<accession>A0ABT8C0R8</accession>